<protein>
    <recommendedName>
        <fullName evidence="4">NADH dehydrogenase subunit 6</fullName>
    </recommendedName>
</protein>
<evidence type="ECO:0000256" key="1">
    <source>
        <dbReference type="SAM" id="Phobius"/>
    </source>
</evidence>
<evidence type="ECO:0000313" key="2">
    <source>
        <dbReference type="EMBL" id="MFC0476290.1"/>
    </source>
</evidence>
<dbReference type="Proteomes" id="UP001589738">
    <property type="component" value="Unassembled WGS sequence"/>
</dbReference>
<reference evidence="2 3" key="1">
    <citation type="submission" date="2024-09" db="EMBL/GenBank/DDBJ databases">
        <authorList>
            <person name="Sun Q."/>
            <person name="Mori K."/>
        </authorList>
    </citation>
    <scope>NUCLEOTIDE SEQUENCE [LARGE SCALE GENOMIC DNA]</scope>
    <source>
        <strain evidence="2 3">CGMCC 1.9126</strain>
    </source>
</reference>
<organism evidence="2 3">
    <name type="scientific">Robertmurraya beringensis</name>
    <dbReference type="NCBI Taxonomy" id="641660"/>
    <lineage>
        <taxon>Bacteria</taxon>
        <taxon>Bacillati</taxon>
        <taxon>Bacillota</taxon>
        <taxon>Bacilli</taxon>
        <taxon>Bacillales</taxon>
        <taxon>Bacillaceae</taxon>
        <taxon>Robertmurraya</taxon>
    </lineage>
</organism>
<sequence>MEKILVKTGIYSFIGSFFLLIIFMKREQNTIDVDGMTTFTVTPYPEYFFSILRYSVISAVIAVVLVCGYILTNKNSSE</sequence>
<gene>
    <name evidence="2" type="ORF">ACFFHF_13720</name>
</gene>
<name>A0ABV6KTS3_9BACI</name>
<feature type="transmembrane region" description="Helical" evidence="1">
    <location>
        <begin position="51"/>
        <end position="72"/>
    </location>
</feature>
<evidence type="ECO:0008006" key="4">
    <source>
        <dbReference type="Google" id="ProtNLM"/>
    </source>
</evidence>
<accession>A0ABV6KTS3</accession>
<comment type="caution">
    <text evidence="2">The sequence shown here is derived from an EMBL/GenBank/DDBJ whole genome shotgun (WGS) entry which is preliminary data.</text>
</comment>
<feature type="transmembrane region" description="Helical" evidence="1">
    <location>
        <begin position="5"/>
        <end position="24"/>
    </location>
</feature>
<keyword evidence="1" id="KW-0472">Membrane</keyword>
<keyword evidence="1" id="KW-1133">Transmembrane helix</keyword>
<keyword evidence="3" id="KW-1185">Reference proteome</keyword>
<dbReference type="EMBL" id="JBHLUU010000098">
    <property type="protein sequence ID" value="MFC0476290.1"/>
    <property type="molecule type" value="Genomic_DNA"/>
</dbReference>
<evidence type="ECO:0000313" key="3">
    <source>
        <dbReference type="Proteomes" id="UP001589738"/>
    </source>
</evidence>
<keyword evidence="1" id="KW-0812">Transmembrane</keyword>
<proteinExistence type="predicted"/>
<dbReference type="RefSeq" id="WP_377058405.1">
    <property type="nucleotide sequence ID" value="NZ_JBHLUU010000098.1"/>
</dbReference>